<evidence type="ECO:0000256" key="13">
    <source>
        <dbReference type="SAM" id="MobiDB-lite"/>
    </source>
</evidence>
<keyword evidence="6" id="KW-0067">ATP-binding</keyword>
<dbReference type="PANTHER" id="PTHR47238">
    <property type="entry name" value="MITOGEN-ACTIVATED PROTEIN KINASE KINASE 5"/>
    <property type="match status" value="1"/>
</dbReference>
<evidence type="ECO:0000256" key="10">
    <source>
        <dbReference type="ARBA" id="ARBA00049014"/>
    </source>
</evidence>
<dbReference type="InterPro" id="IPR008271">
    <property type="entry name" value="Ser/Thr_kinase_AS"/>
</dbReference>
<gene>
    <name evidence="15" type="ORF">OXX778_LOCUS12902</name>
</gene>
<name>A0A814BN59_9BILA</name>
<feature type="compositionally biased region" description="Polar residues" evidence="13">
    <location>
        <begin position="217"/>
        <end position="229"/>
    </location>
</feature>
<evidence type="ECO:0000256" key="3">
    <source>
        <dbReference type="ARBA" id="ARBA00022679"/>
    </source>
</evidence>
<feature type="compositionally biased region" description="Low complexity" evidence="13">
    <location>
        <begin position="11"/>
        <end position="29"/>
    </location>
</feature>
<comment type="catalytic activity">
    <reaction evidence="10">
        <text>L-seryl-[protein] + ATP = O-phospho-L-seryl-[protein] + ADP + H(+)</text>
        <dbReference type="Rhea" id="RHEA:17989"/>
        <dbReference type="Rhea" id="RHEA-COMP:9863"/>
        <dbReference type="Rhea" id="RHEA-COMP:11604"/>
        <dbReference type="ChEBI" id="CHEBI:15378"/>
        <dbReference type="ChEBI" id="CHEBI:29999"/>
        <dbReference type="ChEBI" id="CHEBI:30616"/>
        <dbReference type="ChEBI" id="CHEBI:83421"/>
        <dbReference type="ChEBI" id="CHEBI:456216"/>
        <dbReference type="EC" id="2.7.12.2"/>
    </reaction>
</comment>
<accession>A0A814BN59</accession>
<evidence type="ECO:0000256" key="5">
    <source>
        <dbReference type="ARBA" id="ARBA00022777"/>
    </source>
</evidence>
<dbReference type="Pfam" id="PF00069">
    <property type="entry name" value="Pkinase"/>
    <property type="match status" value="1"/>
</dbReference>
<dbReference type="Gene3D" id="1.10.510.10">
    <property type="entry name" value="Transferase(Phosphotransferase) domain 1"/>
    <property type="match status" value="1"/>
</dbReference>
<dbReference type="Gene3D" id="3.30.200.20">
    <property type="entry name" value="Phosphorylase Kinase, domain 1"/>
    <property type="match status" value="1"/>
</dbReference>
<sequence length="594" mass="66296">MNFLHRKNKKIIPSNDTTTTSTTNPTANPIAPPSLSISVTSVNSTPLITKPSGLSSYSNTATHSAPSSSSNNFSLPLINTPNIPKHSNSELLRPNLGLNFNNQSGMFSSSFSSLKTAKDTKNKLDNVKNFWEAETENNRLRINFDSQLSSSSGRPSVLTPINVYLPETPVPRARRDNLKFEFGSGNFSDQKKNGRPHELDLSTNEKVHFDLIDKSPRSNSQTPLSLQIPSSRSTSASSVSLSSSTNSLHNSMQYRLEAANSDKYKEIIANAGFLLINDKRIRTTMNELNSLCELGSGTCGHVYKMIHQPTGFEMAVKQMCISGIVEENKRIIMDLDVVAKSHNCKYIVKCLGYFISESDVWICMELMSMCFDKLLKLNKGPIPENILGKLTVSILQALNYLKEKHSIIHRDIKPSNILIDENGDIKLCDFGISGNLINSKALSRNNTGCAGYLSPERIDYDPNNPVYDIRADVWSLGITLVELATGEYPYRNCSSEFEVMTCILSSEPPVLIGDQFSEMFKSFISSCLKKDVSKRPKYNVLLKHEFVKYYSETEVDVKSWLRSVLEKKNKPQTDSKPIVIEVEEKQNIVDNQGN</sequence>
<dbReference type="GO" id="GO:0004708">
    <property type="term" value="F:MAP kinase kinase activity"/>
    <property type="evidence" value="ECO:0007669"/>
    <property type="project" value="UniProtKB-EC"/>
</dbReference>
<dbReference type="SMART" id="SM00220">
    <property type="entry name" value="S_TKc"/>
    <property type="match status" value="1"/>
</dbReference>
<evidence type="ECO:0000256" key="2">
    <source>
        <dbReference type="ARBA" id="ARBA00022553"/>
    </source>
</evidence>
<feature type="region of interest" description="Disordered" evidence="13">
    <location>
        <begin position="53"/>
        <end position="72"/>
    </location>
</feature>
<feature type="compositionally biased region" description="Low complexity" evidence="13">
    <location>
        <begin position="58"/>
        <end position="72"/>
    </location>
</feature>
<keyword evidence="1" id="KW-0723">Serine/threonine-protein kinase</keyword>
<feature type="domain" description="Protein kinase" evidence="14">
    <location>
        <begin position="288"/>
        <end position="547"/>
    </location>
</feature>
<dbReference type="PROSITE" id="PS50011">
    <property type="entry name" value="PROTEIN_KINASE_DOM"/>
    <property type="match status" value="1"/>
</dbReference>
<evidence type="ECO:0000256" key="8">
    <source>
        <dbReference type="ARBA" id="ARBA00038035"/>
    </source>
</evidence>
<organism evidence="15 16">
    <name type="scientific">Brachionus calyciflorus</name>
    <dbReference type="NCBI Taxonomy" id="104777"/>
    <lineage>
        <taxon>Eukaryota</taxon>
        <taxon>Metazoa</taxon>
        <taxon>Spiralia</taxon>
        <taxon>Gnathifera</taxon>
        <taxon>Rotifera</taxon>
        <taxon>Eurotatoria</taxon>
        <taxon>Monogononta</taxon>
        <taxon>Pseudotrocha</taxon>
        <taxon>Ploima</taxon>
        <taxon>Brachionidae</taxon>
        <taxon>Brachionus</taxon>
    </lineage>
</organism>
<feature type="compositionally biased region" description="Basic and acidic residues" evidence="13">
    <location>
        <begin position="189"/>
        <end position="216"/>
    </location>
</feature>
<keyword evidence="5" id="KW-0418">Kinase</keyword>
<evidence type="ECO:0000313" key="15">
    <source>
        <dbReference type="EMBL" id="CAF0930930.1"/>
    </source>
</evidence>
<dbReference type="GO" id="GO:0006950">
    <property type="term" value="P:response to stress"/>
    <property type="evidence" value="ECO:0007669"/>
    <property type="project" value="UniProtKB-ARBA"/>
</dbReference>
<dbReference type="SUPFAM" id="SSF56112">
    <property type="entry name" value="Protein kinase-like (PK-like)"/>
    <property type="match status" value="1"/>
</dbReference>
<comment type="similarity">
    <text evidence="8">Belongs to the protein kinase superfamily. STE Ser/Thr protein kinase family. MAP kinase kinase subfamily.</text>
</comment>
<comment type="catalytic activity">
    <reaction evidence="12">
        <text>L-tyrosyl-[protein] + ATP = O-phospho-L-tyrosyl-[protein] + ADP + H(+)</text>
        <dbReference type="Rhea" id="RHEA:10596"/>
        <dbReference type="Rhea" id="RHEA-COMP:10136"/>
        <dbReference type="Rhea" id="RHEA-COMP:20101"/>
        <dbReference type="ChEBI" id="CHEBI:15378"/>
        <dbReference type="ChEBI" id="CHEBI:30616"/>
        <dbReference type="ChEBI" id="CHEBI:46858"/>
        <dbReference type="ChEBI" id="CHEBI:61978"/>
        <dbReference type="ChEBI" id="CHEBI:456216"/>
        <dbReference type="EC" id="2.7.12.2"/>
    </reaction>
</comment>
<dbReference type="GO" id="GO:0004713">
    <property type="term" value="F:protein tyrosine kinase activity"/>
    <property type="evidence" value="ECO:0007669"/>
    <property type="project" value="UniProtKB-KW"/>
</dbReference>
<proteinExistence type="inferred from homology"/>
<evidence type="ECO:0000256" key="6">
    <source>
        <dbReference type="ARBA" id="ARBA00022840"/>
    </source>
</evidence>
<keyword evidence="2" id="KW-0597">Phosphoprotein</keyword>
<comment type="catalytic activity">
    <reaction evidence="11">
        <text>L-threonyl-[protein] + ATP = O-phospho-L-threonyl-[protein] + ADP + H(+)</text>
        <dbReference type="Rhea" id="RHEA:46608"/>
        <dbReference type="Rhea" id="RHEA-COMP:11060"/>
        <dbReference type="Rhea" id="RHEA-COMP:11605"/>
        <dbReference type="ChEBI" id="CHEBI:15378"/>
        <dbReference type="ChEBI" id="CHEBI:30013"/>
        <dbReference type="ChEBI" id="CHEBI:30616"/>
        <dbReference type="ChEBI" id="CHEBI:61977"/>
        <dbReference type="ChEBI" id="CHEBI:456216"/>
        <dbReference type="EC" id="2.7.12.2"/>
    </reaction>
</comment>
<dbReference type="EMBL" id="CAJNOC010002403">
    <property type="protein sequence ID" value="CAF0930930.1"/>
    <property type="molecule type" value="Genomic_DNA"/>
</dbReference>
<dbReference type="FunFam" id="3.30.200.20:FF:000040">
    <property type="entry name" value="Dual specificity mitogen-activated protein kinase kinase"/>
    <property type="match status" value="1"/>
</dbReference>
<dbReference type="EC" id="2.7.12.2" evidence="9"/>
<evidence type="ECO:0000256" key="1">
    <source>
        <dbReference type="ARBA" id="ARBA00022527"/>
    </source>
</evidence>
<evidence type="ECO:0000259" key="14">
    <source>
        <dbReference type="PROSITE" id="PS50011"/>
    </source>
</evidence>
<keyword evidence="3" id="KW-0808">Transferase</keyword>
<evidence type="ECO:0000256" key="12">
    <source>
        <dbReference type="ARBA" id="ARBA00051693"/>
    </source>
</evidence>
<dbReference type="PANTHER" id="PTHR47238:SF2">
    <property type="entry name" value="DUAL SPECIFICITY MITOGEN-ACTIVATED PROTEIN KINASE KINASE HEMIPTEROUS"/>
    <property type="match status" value="1"/>
</dbReference>
<keyword evidence="16" id="KW-1185">Reference proteome</keyword>
<dbReference type="InterPro" id="IPR011009">
    <property type="entry name" value="Kinase-like_dom_sf"/>
</dbReference>
<dbReference type="Proteomes" id="UP000663879">
    <property type="component" value="Unassembled WGS sequence"/>
</dbReference>
<dbReference type="InterPro" id="IPR000719">
    <property type="entry name" value="Prot_kinase_dom"/>
</dbReference>
<protein>
    <recommendedName>
        <fullName evidence="9">mitogen-activated protein kinase kinase</fullName>
        <ecNumber evidence="9">2.7.12.2</ecNumber>
    </recommendedName>
</protein>
<feature type="compositionally biased region" description="Basic residues" evidence="13">
    <location>
        <begin position="1"/>
        <end position="10"/>
    </location>
</feature>
<evidence type="ECO:0000256" key="7">
    <source>
        <dbReference type="ARBA" id="ARBA00023137"/>
    </source>
</evidence>
<evidence type="ECO:0000256" key="11">
    <source>
        <dbReference type="ARBA" id="ARBA00049299"/>
    </source>
</evidence>
<dbReference type="GO" id="GO:0005524">
    <property type="term" value="F:ATP binding"/>
    <property type="evidence" value="ECO:0007669"/>
    <property type="project" value="UniProtKB-KW"/>
</dbReference>
<dbReference type="PROSITE" id="PS00108">
    <property type="entry name" value="PROTEIN_KINASE_ST"/>
    <property type="match status" value="1"/>
</dbReference>
<dbReference type="AlphaFoldDB" id="A0A814BN59"/>
<dbReference type="GO" id="GO:0004674">
    <property type="term" value="F:protein serine/threonine kinase activity"/>
    <property type="evidence" value="ECO:0007669"/>
    <property type="project" value="UniProtKB-KW"/>
</dbReference>
<dbReference type="OrthoDB" id="10252354at2759"/>
<reference evidence="15" key="1">
    <citation type="submission" date="2021-02" db="EMBL/GenBank/DDBJ databases">
        <authorList>
            <person name="Nowell W R."/>
        </authorList>
    </citation>
    <scope>NUCLEOTIDE SEQUENCE</scope>
    <source>
        <strain evidence="15">Ploen Becks lab</strain>
    </source>
</reference>
<feature type="region of interest" description="Disordered" evidence="13">
    <location>
        <begin position="181"/>
        <end position="245"/>
    </location>
</feature>
<keyword evidence="7" id="KW-0829">Tyrosine-protein kinase</keyword>
<feature type="compositionally biased region" description="Low complexity" evidence="13">
    <location>
        <begin position="230"/>
        <end position="245"/>
    </location>
</feature>
<evidence type="ECO:0000256" key="4">
    <source>
        <dbReference type="ARBA" id="ARBA00022741"/>
    </source>
</evidence>
<dbReference type="InterPro" id="IPR052468">
    <property type="entry name" value="Dual_spec_MAPK_kinase"/>
</dbReference>
<evidence type="ECO:0000256" key="9">
    <source>
        <dbReference type="ARBA" id="ARBA00038999"/>
    </source>
</evidence>
<dbReference type="FunFam" id="1.10.510.10:FF:000432">
    <property type="entry name" value="mitogen-activated protein kinase kinase 3"/>
    <property type="match status" value="1"/>
</dbReference>
<comment type="caution">
    <text evidence="15">The sequence shown here is derived from an EMBL/GenBank/DDBJ whole genome shotgun (WGS) entry which is preliminary data.</text>
</comment>
<keyword evidence="4" id="KW-0547">Nucleotide-binding</keyword>
<feature type="region of interest" description="Disordered" evidence="13">
    <location>
        <begin position="1"/>
        <end position="36"/>
    </location>
</feature>
<evidence type="ECO:0000313" key="16">
    <source>
        <dbReference type="Proteomes" id="UP000663879"/>
    </source>
</evidence>